<comment type="caution">
    <text evidence="1">The sequence shown here is derived from an EMBL/GenBank/DDBJ whole genome shotgun (WGS) entry which is preliminary data.</text>
</comment>
<accession>A0ACB6ZVP2</accession>
<protein>
    <submittedName>
        <fullName evidence="1">S-adenosyl-L-methionine-dependent methyltransferase</fullName>
    </submittedName>
</protein>
<dbReference type="EMBL" id="MU117963">
    <property type="protein sequence ID" value="KAF9653548.1"/>
    <property type="molecule type" value="Genomic_DNA"/>
</dbReference>
<evidence type="ECO:0000313" key="2">
    <source>
        <dbReference type="Proteomes" id="UP000886501"/>
    </source>
</evidence>
<sequence>MATFTKATFDSARYALFRPTYPRQLFDAAFRYHEQTRGARWDLAVDLGCGTGQATTELTHFKRVIGIDPSEGMVKQARSALFHDSVNQIEFAKGSAEDLSMLSDSSVDFIIAAQSAHWFHWNKAWPEIARVLKPGGTASIWGYGEVAIPKYPYLKPLISDYHGGPDQLGPYWEQPGRSIVEGLLRDVPAATEASPGSFSEFRRIFFSSPHITDVPSPLPTILKKTVTWSDLLHLLRTSSALRNFHDKHPEDLAHPDGDISKRLLLQLIRSVEEQEGRRIMPEKDQIQVEWPLGLLQARKKQ</sequence>
<gene>
    <name evidence="1" type="ORF">BDM02DRAFT_3087153</name>
</gene>
<organism evidence="1 2">
    <name type="scientific">Thelephora ganbajun</name>
    <name type="common">Ganba fungus</name>
    <dbReference type="NCBI Taxonomy" id="370292"/>
    <lineage>
        <taxon>Eukaryota</taxon>
        <taxon>Fungi</taxon>
        <taxon>Dikarya</taxon>
        <taxon>Basidiomycota</taxon>
        <taxon>Agaricomycotina</taxon>
        <taxon>Agaricomycetes</taxon>
        <taxon>Thelephorales</taxon>
        <taxon>Thelephoraceae</taxon>
        <taxon>Thelephora</taxon>
    </lineage>
</organism>
<keyword evidence="2" id="KW-1185">Reference proteome</keyword>
<reference evidence="1" key="2">
    <citation type="journal article" date="2020" name="Nat. Commun.">
        <title>Large-scale genome sequencing of mycorrhizal fungi provides insights into the early evolution of symbiotic traits.</title>
        <authorList>
            <person name="Miyauchi S."/>
            <person name="Kiss E."/>
            <person name="Kuo A."/>
            <person name="Drula E."/>
            <person name="Kohler A."/>
            <person name="Sanchez-Garcia M."/>
            <person name="Morin E."/>
            <person name="Andreopoulos B."/>
            <person name="Barry K.W."/>
            <person name="Bonito G."/>
            <person name="Buee M."/>
            <person name="Carver A."/>
            <person name="Chen C."/>
            <person name="Cichocki N."/>
            <person name="Clum A."/>
            <person name="Culley D."/>
            <person name="Crous P.W."/>
            <person name="Fauchery L."/>
            <person name="Girlanda M."/>
            <person name="Hayes R.D."/>
            <person name="Keri Z."/>
            <person name="LaButti K."/>
            <person name="Lipzen A."/>
            <person name="Lombard V."/>
            <person name="Magnuson J."/>
            <person name="Maillard F."/>
            <person name="Murat C."/>
            <person name="Nolan M."/>
            <person name="Ohm R.A."/>
            <person name="Pangilinan J."/>
            <person name="Pereira M.F."/>
            <person name="Perotto S."/>
            <person name="Peter M."/>
            <person name="Pfister S."/>
            <person name="Riley R."/>
            <person name="Sitrit Y."/>
            <person name="Stielow J.B."/>
            <person name="Szollosi G."/>
            <person name="Zifcakova L."/>
            <person name="Stursova M."/>
            <person name="Spatafora J.W."/>
            <person name="Tedersoo L."/>
            <person name="Vaario L.M."/>
            <person name="Yamada A."/>
            <person name="Yan M."/>
            <person name="Wang P."/>
            <person name="Xu J."/>
            <person name="Bruns T."/>
            <person name="Baldrian P."/>
            <person name="Vilgalys R."/>
            <person name="Dunand C."/>
            <person name="Henrissat B."/>
            <person name="Grigoriev I.V."/>
            <person name="Hibbett D."/>
            <person name="Nagy L.G."/>
            <person name="Martin F.M."/>
        </authorList>
    </citation>
    <scope>NUCLEOTIDE SEQUENCE</scope>
    <source>
        <strain evidence="1">P2</strain>
    </source>
</reference>
<keyword evidence="1" id="KW-0808">Transferase</keyword>
<proteinExistence type="predicted"/>
<dbReference type="Proteomes" id="UP000886501">
    <property type="component" value="Unassembled WGS sequence"/>
</dbReference>
<evidence type="ECO:0000313" key="1">
    <source>
        <dbReference type="EMBL" id="KAF9653548.1"/>
    </source>
</evidence>
<keyword evidence="1" id="KW-0489">Methyltransferase</keyword>
<reference evidence="1" key="1">
    <citation type="submission" date="2019-10" db="EMBL/GenBank/DDBJ databases">
        <authorList>
            <consortium name="DOE Joint Genome Institute"/>
            <person name="Kuo A."/>
            <person name="Miyauchi S."/>
            <person name="Kiss E."/>
            <person name="Drula E."/>
            <person name="Kohler A."/>
            <person name="Sanchez-Garcia M."/>
            <person name="Andreopoulos B."/>
            <person name="Barry K.W."/>
            <person name="Bonito G."/>
            <person name="Buee M."/>
            <person name="Carver A."/>
            <person name="Chen C."/>
            <person name="Cichocki N."/>
            <person name="Clum A."/>
            <person name="Culley D."/>
            <person name="Crous P.W."/>
            <person name="Fauchery L."/>
            <person name="Girlanda M."/>
            <person name="Hayes R."/>
            <person name="Keri Z."/>
            <person name="Labutti K."/>
            <person name="Lipzen A."/>
            <person name="Lombard V."/>
            <person name="Magnuson J."/>
            <person name="Maillard F."/>
            <person name="Morin E."/>
            <person name="Murat C."/>
            <person name="Nolan M."/>
            <person name="Ohm R."/>
            <person name="Pangilinan J."/>
            <person name="Pereira M."/>
            <person name="Perotto S."/>
            <person name="Peter M."/>
            <person name="Riley R."/>
            <person name="Sitrit Y."/>
            <person name="Stielow B."/>
            <person name="Szollosi G."/>
            <person name="Zifcakova L."/>
            <person name="Stursova M."/>
            <person name="Spatafora J.W."/>
            <person name="Tedersoo L."/>
            <person name="Vaario L.-M."/>
            <person name="Yamada A."/>
            <person name="Yan M."/>
            <person name="Wang P."/>
            <person name="Xu J."/>
            <person name="Bruns T."/>
            <person name="Baldrian P."/>
            <person name="Vilgalys R."/>
            <person name="Henrissat B."/>
            <person name="Grigoriev I.V."/>
            <person name="Hibbett D."/>
            <person name="Nagy L.G."/>
            <person name="Martin F.M."/>
        </authorList>
    </citation>
    <scope>NUCLEOTIDE SEQUENCE</scope>
    <source>
        <strain evidence="1">P2</strain>
    </source>
</reference>
<name>A0ACB6ZVP2_THEGA</name>